<reference evidence="1 2" key="1">
    <citation type="submission" date="2019-02" db="EMBL/GenBank/DDBJ databases">
        <title>Deep-cultivation of Planctomycetes and their phenomic and genomic characterization uncovers novel biology.</title>
        <authorList>
            <person name="Wiegand S."/>
            <person name="Jogler M."/>
            <person name="Boedeker C."/>
            <person name="Pinto D."/>
            <person name="Vollmers J."/>
            <person name="Rivas-Marin E."/>
            <person name="Kohn T."/>
            <person name="Peeters S.H."/>
            <person name="Heuer A."/>
            <person name="Rast P."/>
            <person name="Oberbeckmann S."/>
            <person name="Bunk B."/>
            <person name="Jeske O."/>
            <person name="Meyerdierks A."/>
            <person name="Storesund J.E."/>
            <person name="Kallscheuer N."/>
            <person name="Luecker S."/>
            <person name="Lage O.M."/>
            <person name="Pohl T."/>
            <person name="Merkel B.J."/>
            <person name="Hornburger P."/>
            <person name="Mueller R.-W."/>
            <person name="Bruemmer F."/>
            <person name="Labrenz M."/>
            <person name="Spormann A.M."/>
            <person name="Op den Camp H."/>
            <person name="Overmann J."/>
            <person name="Amann R."/>
            <person name="Jetten M.S.M."/>
            <person name="Mascher T."/>
            <person name="Medema M.H."/>
            <person name="Devos D.P."/>
            <person name="Kaster A.-K."/>
            <person name="Ovreas L."/>
            <person name="Rohde M."/>
            <person name="Galperin M.Y."/>
            <person name="Jogler C."/>
        </authorList>
    </citation>
    <scope>NUCLEOTIDE SEQUENCE [LARGE SCALE GENOMIC DNA]</scope>
    <source>
        <strain evidence="1 2">Pan216</strain>
    </source>
</reference>
<evidence type="ECO:0000313" key="2">
    <source>
        <dbReference type="Proteomes" id="UP000317093"/>
    </source>
</evidence>
<dbReference type="OrthoDB" id="247927at2"/>
<proteinExistence type="predicted"/>
<dbReference type="RefSeq" id="WP_145262399.1">
    <property type="nucleotide sequence ID" value="NZ_CP036279.1"/>
</dbReference>
<dbReference type="KEGG" id="knv:Pan216_51840"/>
<organism evidence="1 2">
    <name type="scientific">Kolteria novifilia</name>
    <dbReference type="NCBI Taxonomy" id="2527975"/>
    <lineage>
        <taxon>Bacteria</taxon>
        <taxon>Pseudomonadati</taxon>
        <taxon>Planctomycetota</taxon>
        <taxon>Planctomycetia</taxon>
        <taxon>Kolteriales</taxon>
        <taxon>Kolteriaceae</taxon>
        <taxon>Kolteria</taxon>
    </lineage>
</organism>
<accession>A0A518BBC5</accession>
<dbReference type="Proteomes" id="UP000317093">
    <property type="component" value="Chromosome"/>
</dbReference>
<name>A0A518BBC5_9BACT</name>
<sequence>MTPTSTPKSSPARGRVHGTGRAVGVTAILLSMMTSSATIADEKPTIARPSAFPPPNTSHYLAGELTMVDHVNRMGILRPDRLDDYKKNHLDLPHHFAMLPYGTVTFHGAPATLKDVPLGTHLHGALHLGPKGEYDVALQPTDYQAQVRNQPNAFSPESPFNQALTLEDDFSFYQRRGKRWKVLSVDREQGKLVAELVDSKSPTKSPEKVPFPEEFDLEGPQTFDINAATRIWKGLTIGRLDDIAPGQETLFNLTWATIYGPGRITDLWLDKESQAIATERQRRGYLEHLKIYGVPVLVEKVDHHDKGAGTVTAHLYAGPDEEMLSEFRAKTNGRFIVVESNLRSHDQGNDAKGYRLEAIVGVDNPPPGSGGKRWTLHMSELLEGVRPGRTICLKAPNWSRVSIPREERLWPFDIRPQFLERGASPKKPPSS</sequence>
<keyword evidence="2" id="KW-1185">Reference proteome</keyword>
<gene>
    <name evidence="1" type="ORF">Pan216_51840</name>
</gene>
<protein>
    <submittedName>
        <fullName evidence="1">Uncharacterized protein</fullName>
    </submittedName>
</protein>
<dbReference type="AlphaFoldDB" id="A0A518BBC5"/>
<evidence type="ECO:0000313" key="1">
    <source>
        <dbReference type="EMBL" id="QDU64295.1"/>
    </source>
</evidence>
<dbReference type="EMBL" id="CP036279">
    <property type="protein sequence ID" value="QDU64295.1"/>
    <property type="molecule type" value="Genomic_DNA"/>
</dbReference>